<evidence type="ECO:0000313" key="2">
    <source>
        <dbReference type="EMBL" id="MET4583416.1"/>
    </source>
</evidence>
<organism evidence="2 3">
    <name type="scientific">Conyzicola nivalis</name>
    <dbReference type="NCBI Taxonomy" id="1477021"/>
    <lineage>
        <taxon>Bacteria</taxon>
        <taxon>Bacillati</taxon>
        <taxon>Actinomycetota</taxon>
        <taxon>Actinomycetes</taxon>
        <taxon>Micrococcales</taxon>
        <taxon>Microbacteriaceae</taxon>
        <taxon>Conyzicola</taxon>
    </lineage>
</organism>
<dbReference type="Proteomes" id="UP001549257">
    <property type="component" value="Unassembled WGS sequence"/>
</dbReference>
<evidence type="ECO:0000256" key="1">
    <source>
        <dbReference type="SAM" id="SignalP"/>
    </source>
</evidence>
<keyword evidence="1" id="KW-0732">Signal</keyword>
<feature type="signal peptide" evidence="1">
    <location>
        <begin position="1"/>
        <end position="19"/>
    </location>
</feature>
<evidence type="ECO:0000313" key="3">
    <source>
        <dbReference type="Proteomes" id="UP001549257"/>
    </source>
</evidence>
<gene>
    <name evidence="2" type="ORF">ABIE21_002942</name>
</gene>
<reference evidence="2 3" key="1">
    <citation type="submission" date="2024-06" db="EMBL/GenBank/DDBJ databases">
        <title>Sorghum-associated microbial communities from plants grown in Nebraska, USA.</title>
        <authorList>
            <person name="Schachtman D."/>
        </authorList>
    </citation>
    <scope>NUCLEOTIDE SEQUENCE [LARGE SCALE GENOMIC DNA]</scope>
    <source>
        <strain evidence="2 3">2857</strain>
    </source>
</reference>
<dbReference type="PROSITE" id="PS51257">
    <property type="entry name" value="PROKAR_LIPOPROTEIN"/>
    <property type="match status" value="1"/>
</dbReference>
<keyword evidence="3" id="KW-1185">Reference proteome</keyword>
<name>A0ABV2QQR7_9MICO</name>
<dbReference type="EMBL" id="JBEPSJ010000004">
    <property type="protein sequence ID" value="MET4583416.1"/>
    <property type="molecule type" value="Genomic_DNA"/>
</dbReference>
<dbReference type="RefSeq" id="WP_354025590.1">
    <property type="nucleotide sequence ID" value="NZ_JBEPSJ010000004.1"/>
</dbReference>
<comment type="caution">
    <text evidence="2">The sequence shown here is derived from an EMBL/GenBank/DDBJ whole genome shotgun (WGS) entry which is preliminary data.</text>
</comment>
<sequence length="151" mass="15508">MRRMLVPIGLALLLSGCAAQPSIPPLPEPTDAPATAAPSAAPTASAPVTVVDRYPGLPPGAALDETFEPGWVADVPGRIALVTFGSSSCPVEPVSYDRDSTEALSLWAEYTGESEVCTADMAATTFVIELPEGFADDGDVLVNGEPAPRLG</sequence>
<protein>
    <submittedName>
        <fullName evidence="2">Uncharacterized protein</fullName>
    </submittedName>
</protein>
<accession>A0ABV2QQR7</accession>
<proteinExistence type="predicted"/>
<feature type="chain" id="PRO_5047104577" evidence="1">
    <location>
        <begin position="20"/>
        <end position="151"/>
    </location>
</feature>